<organism evidence="6 7">
    <name type="scientific">Aneurinibacillus aneurinilyticus ATCC 12856</name>
    <dbReference type="NCBI Taxonomy" id="649747"/>
    <lineage>
        <taxon>Bacteria</taxon>
        <taxon>Bacillati</taxon>
        <taxon>Bacillota</taxon>
        <taxon>Bacilli</taxon>
        <taxon>Bacillales</taxon>
        <taxon>Paenibacillaceae</taxon>
        <taxon>Aneurinibacillus group</taxon>
        <taxon>Aneurinibacillus</taxon>
    </lineage>
</organism>
<dbReference type="Gene3D" id="3.40.630.40">
    <property type="entry name" value="Zn-dependent exopeptidases"/>
    <property type="match status" value="1"/>
</dbReference>
<dbReference type="Proteomes" id="UP000016511">
    <property type="component" value="Unassembled WGS sequence"/>
</dbReference>
<feature type="transmembrane region" description="Helical" evidence="4">
    <location>
        <begin position="12"/>
        <end position="32"/>
    </location>
</feature>
<keyword evidence="2" id="KW-0961">Cell wall biogenesis/degradation</keyword>
<dbReference type="GO" id="GO:0009253">
    <property type="term" value="P:peptidoglycan catabolic process"/>
    <property type="evidence" value="ECO:0007669"/>
    <property type="project" value="InterPro"/>
</dbReference>
<keyword evidence="1" id="KW-0378">Hydrolase</keyword>
<dbReference type="GO" id="GO:0008745">
    <property type="term" value="F:N-acetylmuramoyl-L-alanine amidase activity"/>
    <property type="evidence" value="ECO:0007669"/>
    <property type="project" value="InterPro"/>
</dbReference>
<feature type="region of interest" description="Disordered" evidence="3">
    <location>
        <begin position="102"/>
        <end position="127"/>
    </location>
</feature>
<keyword evidence="4" id="KW-0812">Transmembrane</keyword>
<evidence type="ECO:0000259" key="5">
    <source>
        <dbReference type="PROSITE" id="PS51781"/>
    </source>
</evidence>
<dbReference type="SUPFAM" id="SSF53187">
    <property type="entry name" value="Zn-dependent exopeptidases"/>
    <property type="match status" value="1"/>
</dbReference>
<dbReference type="SMART" id="SM00646">
    <property type="entry name" value="Ami_3"/>
    <property type="match status" value="1"/>
</dbReference>
<name>U1Y5E4_ANEAE</name>
<comment type="caution">
    <text evidence="6">The sequence shown here is derived from an EMBL/GenBank/DDBJ whole genome shotgun (WGS) entry which is preliminary data.</text>
</comment>
<dbReference type="PANTHER" id="PTHR30404:SF0">
    <property type="entry name" value="N-ACETYLMURAMOYL-L-ALANINE AMIDASE AMIC"/>
    <property type="match status" value="1"/>
</dbReference>
<evidence type="ECO:0000256" key="4">
    <source>
        <dbReference type="SAM" id="Phobius"/>
    </source>
</evidence>
<dbReference type="InterPro" id="IPR003646">
    <property type="entry name" value="SH3-like_bac-type"/>
</dbReference>
<dbReference type="GO" id="GO:0030288">
    <property type="term" value="C:outer membrane-bounded periplasmic space"/>
    <property type="evidence" value="ECO:0007669"/>
    <property type="project" value="TreeGrafter"/>
</dbReference>
<dbReference type="SUPFAM" id="SSF50044">
    <property type="entry name" value="SH3-domain"/>
    <property type="match status" value="1"/>
</dbReference>
<dbReference type="CDD" id="cd02696">
    <property type="entry name" value="MurNAc-LAA"/>
    <property type="match status" value="1"/>
</dbReference>
<dbReference type="eggNOG" id="COG0860">
    <property type="taxonomic scope" value="Bacteria"/>
</dbReference>
<dbReference type="AlphaFoldDB" id="U1Y5E4"/>
<dbReference type="InterPro" id="IPR050695">
    <property type="entry name" value="N-acetylmuramoyl_amidase_3"/>
</dbReference>
<accession>U1Y5E4</accession>
<evidence type="ECO:0000256" key="3">
    <source>
        <dbReference type="SAM" id="MobiDB-lite"/>
    </source>
</evidence>
<proteinExistence type="predicted"/>
<feature type="domain" description="SH3b" evidence="5">
    <location>
        <begin position="36"/>
        <end position="99"/>
    </location>
</feature>
<dbReference type="PATRIC" id="fig|649747.3.peg.4111"/>
<keyword evidence="4" id="KW-1133">Transmembrane helix</keyword>
<dbReference type="EMBL" id="AWSJ01000281">
    <property type="protein sequence ID" value="ERI07377.1"/>
    <property type="molecule type" value="Genomic_DNA"/>
</dbReference>
<evidence type="ECO:0000256" key="2">
    <source>
        <dbReference type="ARBA" id="ARBA00023316"/>
    </source>
</evidence>
<sequence>MKGGREQLRYIRTIVYISVFWFVWTSTTYVYAAVQVNTGTVNVTTSLALRAKPDVKSTALAWMKKGEVVEVVSRQGEWYQVKYKKKLGYANAPYIKVETNQEPTMQPTPKPLPALEETEKEPIQKEERPTGENIFKVVIDAGHGGKDNGATGTIGNKEKDLTLMIAERVESKLKNNPSYDVIMTRTRELDEELMKKKVKQQPKEKANIANDKQADIFVSIHINSATSAPSASGTETLYNGTQQDKKLVEVMHKHAIKATGFKNRGVKIRPNLVVLRDTKMPAVLLEVGFMSNHNENMTMLNPEFQERVAQGIVDGINEYFNMANPTFDQEVGFIFCY</sequence>
<dbReference type="Gene3D" id="2.30.30.40">
    <property type="entry name" value="SH3 Domains"/>
    <property type="match status" value="1"/>
</dbReference>
<protein>
    <submittedName>
        <fullName evidence="6">N-acetylmuramoyl-L-alanine amidase</fullName>
    </submittedName>
</protein>
<dbReference type="PROSITE" id="PS51781">
    <property type="entry name" value="SH3B"/>
    <property type="match status" value="1"/>
</dbReference>
<evidence type="ECO:0000313" key="6">
    <source>
        <dbReference type="EMBL" id="ERI07377.1"/>
    </source>
</evidence>
<dbReference type="HOGENOM" id="CLU_014322_1_1_9"/>
<reference evidence="6 7" key="1">
    <citation type="submission" date="2013-08" db="EMBL/GenBank/DDBJ databases">
        <authorList>
            <person name="Weinstock G."/>
            <person name="Sodergren E."/>
            <person name="Wylie T."/>
            <person name="Fulton L."/>
            <person name="Fulton R."/>
            <person name="Fronick C."/>
            <person name="O'Laughlin M."/>
            <person name="Godfrey J."/>
            <person name="Miner T."/>
            <person name="Herter B."/>
            <person name="Appelbaum E."/>
            <person name="Cordes M."/>
            <person name="Lek S."/>
            <person name="Wollam A."/>
            <person name="Pepin K.H."/>
            <person name="Palsikar V.B."/>
            <person name="Mitreva M."/>
            <person name="Wilson R.K."/>
        </authorList>
    </citation>
    <scope>NUCLEOTIDE SEQUENCE [LARGE SCALE GENOMIC DNA]</scope>
    <source>
        <strain evidence="6 7">ATCC 12856</strain>
    </source>
</reference>
<evidence type="ECO:0000313" key="7">
    <source>
        <dbReference type="Proteomes" id="UP000016511"/>
    </source>
</evidence>
<dbReference type="InterPro" id="IPR002508">
    <property type="entry name" value="MurNAc-LAA_cat"/>
</dbReference>
<evidence type="ECO:0000256" key="1">
    <source>
        <dbReference type="ARBA" id="ARBA00022801"/>
    </source>
</evidence>
<dbReference type="STRING" id="649747.HMPREF0083_04559"/>
<dbReference type="PANTHER" id="PTHR30404">
    <property type="entry name" value="N-ACETYLMURAMOYL-L-ALANINE AMIDASE"/>
    <property type="match status" value="1"/>
</dbReference>
<dbReference type="Pfam" id="PF08239">
    <property type="entry name" value="SH3_3"/>
    <property type="match status" value="1"/>
</dbReference>
<dbReference type="InterPro" id="IPR036028">
    <property type="entry name" value="SH3-like_dom_sf"/>
</dbReference>
<dbReference type="GO" id="GO:0071555">
    <property type="term" value="P:cell wall organization"/>
    <property type="evidence" value="ECO:0007669"/>
    <property type="project" value="UniProtKB-KW"/>
</dbReference>
<keyword evidence="7" id="KW-1185">Reference proteome</keyword>
<gene>
    <name evidence="6" type="ORF">HMPREF0083_04559</name>
</gene>
<dbReference type="Pfam" id="PF01520">
    <property type="entry name" value="Amidase_3"/>
    <property type="match status" value="1"/>
</dbReference>
<keyword evidence="4" id="KW-0472">Membrane</keyword>